<dbReference type="InterPro" id="IPR000792">
    <property type="entry name" value="Tscrpt_reg_LuxR_C"/>
</dbReference>
<dbReference type="InterPro" id="IPR016032">
    <property type="entry name" value="Sig_transdc_resp-reg_C-effctor"/>
</dbReference>
<reference evidence="3 4" key="1">
    <citation type="submission" date="2018-03" db="EMBL/GenBank/DDBJ databases">
        <title>Genomic Encyclopedia of Archaeal and Bacterial Type Strains, Phase II (KMG-II): from individual species to whole genera.</title>
        <authorList>
            <person name="Goeker M."/>
        </authorList>
    </citation>
    <scope>NUCLEOTIDE SEQUENCE [LARGE SCALE GENOMIC DNA]</scope>
    <source>
        <strain evidence="3 4">DSM 100212</strain>
    </source>
</reference>
<name>A0A2T0WBE4_9RHOB</name>
<dbReference type="InterPro" id="IPR036388">
    <property type="entry name" value="WH-like_DNA-bd_sf"/>
</dbReference>
<dbReference type="Proteomes" id="UP000238392">
    <property type="component" value="Unassembled WGS sequence"/>
</dbReference>
<keyword evidence="1" id="KW-0812">Transmembrane</keyword>
<keyword evidence="1" id="KW-1133">Transmembrane helix</keyword>
<dbReference type="SMART" id="SM00421">
    <property type="entry name" value="HTH_LUXR"/>
    <property type="match status" value="1"/>
</dbReference>
<keyword evidence="1" id="KW-0472">Membrane</keyword>
<evidence type="ECO:0000256" key="1">
    <source>
        <dbReference type="SAM" id="Phobius"/>
    </source>
</evidence>
<dbReference type="Gene3D" id="1.10.10.10">
    <property type="entry name" value="Winged helix-like DNA-binding domain superfamily/Winged helix DNA-binding domain"/>
    <property type="match status" value="1"/>
</dbReference>
<evidence type="ECO:0000259" key="2">
    <source>
        <dbReference type="SMART" id="SM00421"/>
    </source>
</evidence>
<dbReference type="GO" id="GO:0006355">
    <property type="term" value="P:regulation of DNA-templated transcription"/>
    <property type="evidence" value="ECO:0007669"/>
    <property type="project" value="InterPro"/>
</dbReference>
<dbReference type="SUPFAM" id="SSF46894">
    <property type="entry name" value="C-terminal effector domain of the bipartite response regulators"/>
    <property type="match status" value="1"/>
</dbReference>
<evidence type="ECO:0000313" key="3">
    <source>
        <dbReference type="EMBL" id="PRY84040.1"/>
    </source>
</evidence>
<organism evidence="3 4">
    <name type="scientific">Donghicola tyrosinivorans</name>
    <dbReference type="NCBI Taxonomy" id="1652492"/>
    <lineage>
        <taxon>Bacteria</taxon>
        <taxon>Pseudomonadati</taxon>
        <taxon>Pseudomonadota</taxon>
        <taxon>Alphaproteobacteria</taxon>
        <taxon>Rhodobacterales</taxon>
        <taxon>Roseobacteraceae</taxon>
        <taxon>Donghicola</taxon>
    </lineage>
</organism>
<feature type="transmembrane region" description="Helical" evidence="1">
    <location>
        <begin position="12"/>
        <end position="34"/>
    </location>
</feature>
<dbReference type="EMBL" id="PVTQ01000027">
    <property type="protein sequence ID" value="PRY84040.1"/>
    <property type="molecule type" value="Genomic_DNA"/>
</dbReference>
<sequence length="183" mass="19941">MGWPVTLPAKGRSFPIALASFIVLQAVAALFFVADVTADLWTTALGAHSVLEALVTSVLLIGIVLSVAQLRWTLREMEMQGRALEVASGDFVRFIERQFDSWSLTDAERDVGFLALKGCDIREIAELRGRAAGTIRAQLASIYSKANVAGHPQFVSYFVEELLSRAAERSQDQTEDQPKAAAS</sequence>
<feature type="transmembrane region" description="Helical" evidence="1">
    <location>
        <begin position="54"/>
        <end position="74"/>
    </location>
</feature>
<dbReference type="GO" id="GO:0003677">
    <property type="term" value="F:DNA binding"/>
    <property type="evidence" value="ECO:0007669"/>
    <property type="project" value="InterPro"/>
</dbReference>
<keyword evidence="4" id="KW-1185">Reference proteome</keyword>
<evidence type="ECO:0000313" key="4">
    <source>
        <dbReference type="Proteomes" id="UP000238392"/>
    </source>
</evidence>
<accession>A0A2T0WBE4</accession>
<proteinExistence type="predicted"/>
<feature type="domain" description="HTH luxR-type" evidence="2">
    <location>
        <begin position="101"/>
        <end position="158"/>
    </location>
</feature>
<dbReference type="RefSeq" id="WP_245888642.1">
    <property type="nucleotide sequence ID" value="NZ_PVTQ01000027.1"/>
</dbReference>
<comment type="caution">
    <text evidence="3">The sequence shown here is derived from an EMBL/GenBank/DDBJ whole genome shotgun (WGS) entry which is preliminary data.</text>
</comment>
<protein>
    <recommendedName>
        <fullName evidence="2">HTH luxR-type domain-containing protein</fullName>
    </recommendedName>
</protein>
<gene>
    <name evidence="3" type="ORF">CLV74_12712</name>
</gene>
<dbReference type="AlphaFoldDB" id="A0A2T0WBE4"/>